<name>A0A927ED67_9HYPH</name>
<feature type="transmembrane region" description="Helical" evidence="5">
    <location>
        <begin position="360"/>
        <end position="378"/>
    </location>
</feature>
<dbReference type="PANTHER" id="PTHR37422:SF21">
    <property type="entry name" value="EXOQ-LIKE PROTEIN"/>
    <property type="match status" value="1"/>
</dbReference>
<dbReference type="Pfam" id="PF04932">
    <property type="entry name" value="Wzy_C"/>
    <property type="match status" value="1"/>
</dbReference>
<dbReference type="EMBL" id="JACXWY010000023">
    <property type="protein sequence ID" value="MBD3848777.1"/>
    <property type="molecule type" value="Genomic_DNA"/>
</dbReference>
<dbReference type="InterPro" id="IPR007016">
    <property type="entry name" value="O-antigen_ligase-rel_domated"/>
</dbReference>
<accession>A0A927ED67</accession>
<evidence type="ECO:0000256" key="2">
    <source>
        <dbReference type="ARBA" id="ARBA00022692"/>
    </source>
</evidence>
<evidence type="ECO:0000259" key="6">
    <source>
        <dbReference type="Pfam" id="PF04932"/>
    </source>
</evidence>
<feature type="transmembrane region" description="Helical" evidence="5">
    <location>
        <begin position="243"/>
        <end position="259"/>
    </location>
</feature>
<reference evidence="7" key="1">
    <citation type="submission" date="2020-09" db="EMBL/GenBank/DDBJ databases">
        <title>Bosea spartocytisi sp. nov. a root nodule endophyte of Spartocytisus supranubius in the high mountain ecosystem fo the Teide National Park (Canary Islands, Spain).</title>
        <authorList>
            <person name="Pulido-Suarez L."/>
            <person name="Peix A."/>
            <person name="Igual J.M."/>
            <person name="Socas-Perez N."/>
            <person name="Velazquez E."/>
            <person name="Flores-Felix J.D."/>
            <person name="Leon-Barrios M."/>
        </authorList>
    </citation>
    <scope>NUCLEOTIDE SEQUENCE</scope>
    <source>
        <strain evidence="7">SSUT16</strain>
    </source>
</reference>
<evidence type="ECO:0000313" key="8">
    <source>
        <dbReference type="Proteomes" id="UP000619295"/>
    </source>
</evidence>
<dbReference type="RefSeq" id="WP_191125695.1">
    <property type="nucleotide sequence ID" value="NZ_JACXWY010000023.1"/>
</dbReference>
<feature type="transmembrane region" description="Helical" evidence="5">
    <location>
        <begin position="148"/>
        <end position="170"/>
    </location>
</feature>
<dbReference type="GO" id="GO:0016874">
    <property type="term" value="F:ligase activity"/>
    <property type="evidence" value="ECO:0007669"/>
    <property type="project" value="UniProtKB-KW"/>
</dbReference>
<evidence type="ECO:0000256" key="4">
    <source>
        <dbReference type="ARBA" id="ARBA00023136"/>
    </source>
</evidence>
<feature type="transmembrane region" description="Helical" evidence="5">
    <location>
        <begin position="120"/>
        <end position="141"/>
    </location>
</feature>
<feature type="transmembrane region" description="Helical" evidence="5">
    <location>
        <begin position="399"/>
        <end position="418"/>
    </location>
</feature>
<evidence type="ECO:0000256" key="5">
    <source>
        <dbReference type="SAM" id="Phobius"/>
    </source>
</evidence>
<organism evidence="7 8">
    <name type="scientific">Bosea spartocytisi</name>
    <dbReference type="NCBI Taxonomy" id="2773451"/>
    <lineage>
        <taxon>Bacteria</taxon>
        <taxon>Pseudomonadati</taxon>
        <taxon>Pseudomonadota</taxon>
        <taxon>Alphaproteobacteria</taxon>
        <taxon>Hyphomicrobiales</taxon>
        <taxon>Boseaceae</taxon>
        <taxon>Bosea</taxon>
    </lineage>
</organism>
<dbReference type="Proteomes" id="UP000619295">
    <property type="component" value="Unassembled WGS sequence"/>
</dbReference>
<keyword evidence="7" id="KW-0436">Ligase</keyword>
<sequence>MSQTGSITQAAAGPAGSASGRAQEALRLRRLATFLSGLALFILILTLQPFAPPPDPSQIGAPSSGNIVNQIGYLVLGGLYLAAMLRLKPRPVLARLGLGTWLTVFAIAALSTVQALDQAAALRGLLLGAIAMILVAGVLVLPEDEPGFALAAANACLAVLAIVYGVLLVAPHLAVHSAEGVEGVHAGDWRGHLSHKNFAAPVFSMMAMIGIYCWRSGLRWRGALIVTLCVVFVLNSGSKTTLGFLPMAIGLVVLGRFSGRPGLAVALHILLVAVIACLTVGTVMSPQLYRLGAALISDPTYTGRDEIWKFALARIAEKPWLGYGYASFWQTPVVTGLEENFEASWDVRGIGSGHNSYLDAMLMFGVPGAVVMIWLLLIRPLGSYLAAARTPDRARLADLFVMIVIFMTYIGMLEAFLLNRSDPLWTLFATAVMGLELLRRMRVRTG</sequence>
<evidence type="ECO:0000313" key="7">
    <source>
        <dbReference type="EMBL" id="MBD3848777.1"/>
    </source>
</evidence>
<gene>
    <name evidence="7" type="ORF">IED13_24030</name>
</gene>
<dbReference type="AlphaFoldDB" id="A0A927ED67"/>
<feature type="transmembrane region" description="Helical" evidence="5">
    <location>
        <begin position="31"/>
        <end position="47"/>
    </location>
</feature>
<feature type="domain" description="O-antigen ligase-related" evidence="6">
    <location>
        <begin position="225"/>
        <end position="372"/>
    </location>
</feature>
<dbReference type="GO" id="GO:0016020">
    <property type="term" value="C:membrane"/>
    <property type="evidence" value="ECO:0007669"/>
    <property type="project" value="UniProtKB-SubCell"/>
</dbReference>
<dbReference type="InterPro" id="IPR051533">
    <property type="entry name" value="WaaL-like"/>
</dbReference>
<proteinExistence type="predicted"/>
<evidence type="ECO:0000256" key="1">
    <source>
        <dbReference type="ARBA" id="ARBA00004141"/>
    </source>
</evidence>
<feature type="transmembrane region" description="Helical" evidence="5">
    <location>
        <begin position="266"/>
        <end position="289"/>
    </location>
</feature>
<keyword evidence="3 5" id="KW-1133">Transmembrane helix</keyword>
<feature type="transmembrane region" description="Helical" evidence="5">
    <location>
        <begin position="67"/>
        <end position="85"/>
    </location>
</feature>
<keyword evidence="2 5" id="KW-0812">Transmembrane</keyword>
<keyword evidence="4 5" id="KW-0472">Membrane</keyword>
<feature type="transmembrane region" description="Helical" evidence="5">
    <location>
        <begin position="92"/>
        <end position="114"/>
    </location>
</feature>
<evidence type="ECO:0000256" key="3">
    <source>
        <dbReference type="ARBA" id="ARBA00022989"/>
    </source>
</evidence>
<comment type="subcellular location">
    <subcellularLocation>
        <location evidence="1">Membrane</location>
        <topology evidence="1">Multi-pass membrane protein</topology>
    </subcellularLocation>
</comment>
<protein>
    <submittedName>
        <fullName evidence="7">O-antigen ligase family protein</fullName>
    </submittedName>
</protein>
<dbReference type="PANTHER" id="PTHR37422">
    <property type="entry name" value="TEICHURONIC ACID BIOSYNTHESIS PROTEIN TUAE"/>
    <property type="match status" value="1"/>
</dbReference>
<comment type="caution">
    <text evidence="7">The sequence shown here is derived from an EMBL/GenBank/DDBJ whole genome shotgun (WGS) entry which is preliminary data.</text>
</comment>
<keyword evidence="8" id="KW-1185">Reference proteome</keyword>